<protein>
    <submittedName>
        <fullName evidence="4">NAD(P)H-dependent oxidoreductase</fullName>
    </submittedName>
</protein>
<dbReference type="PANTHER" id="PTHR10204">
    <property type="entry name" value="NAD P H OXIDOREDUCTASE-RELATED"/>
    <property type="match status" value="1"/>
</dbReference>
<dbReference type="GO" id="GO:0003955">
    <property type="term" value="F:NAD(P)H dehydrogenase (quinone) activity"/>
    <property type="evidence" value="ECO:0007669"/>
    <property type="project" value="TreeGrafter"/>
</dbReference>
<dbReference type="Pfam" id="PF02525">
    <property type="entry name" value="Flavodoxin_2"/>
    <property type="match status" value="1"/>
</dbReference>
<feature type="domain" description="Flavodoxin-like fold" evidence="3">
    <location>
        <begin position="5"/>
        <end position="184"/>
    </location>
</feature>
<evidence type="ECO:0000256" key="1">
    <source>
        <dbReference type="ARBA" id="ARBA00006252"/>
    </source>
</evidence>
<dbReference type="InterPro" id="IPR029039">
    <property type="entry name" value="Flavoprotein-like_sf"/>
</dbReference>
<gene>
    <name evidence="4" type="ORF">FS935_15800</name>
</gene>
<dbReference type="SUPFAM" id="SSF52218">
    <property type="entry name" value="Flavoproteins"/>
    <property type="match status" value="1"/>
</dbReference>
<reference evidence="4 5" key="1">
    <citation type="journal article" date="2005" name="Int. J. Syst. Evol. Microbiol.">
        <title>Bacillus litoralis sp. nov., isolated from a tidal flat of the Yellow Sea in Korea.</title>
        <authorList>
            <person name="Yoon J.H."/>
            <person name="Oh T.K."/>
        </authorList>
    </citation>
    <scope>NUCLEOTIDE SEQUENCE [LARGE SCALE GENOMIC DNA]</scope>
    <source>
        <strain evidence="4 5">SW-211</strain>
    </source>
</reference>
<dbReference type="GO" id="GO:0005829">
    <property type="term" value="C:cytosol"/>
    <property type="evidence" value="ECO:0007669"/>
    <property type="project" value="TreeGrafter"/>
</dbReference>
<comment type="similarity">
    <text evidence="1">Belongs to the NAD(P)H dehydrogenase (quinone) family.</text>
</comment>
<evidence type="ECO:0000313" key="4">
    <source>
        <dbReference type="EMBL" id="TXC89824.1"/>
    </source>
</evidence>
<name>A0A5C6VXU5_9BACI</name>
<evidence type="ECO:0000256" key="2">
    <source>
        <dbReference type="ARBA" id="ARBA00023002"/>
    </source>
</evidence>
<evidence type="ECO:0000259" key="3">
    <source>
        <dbReference type="Pfam" id="PF02525"/>
    </source>
</evidence>
<dbReference type="Gene3D" id="3.40.50.360">
    <property type="match status" value="1"/>
</dbReference>
<dbReference type="EMBL" id="VOQF01000008">
    <property type="protein sequence ID" value="TXC89824.1"/>
    <property type="molecule type" value="Genomic_DNA"/>
</dbReference>
<organism evidence="4 5">
    <name type="scientific">Metabacillus litoralis</name>
    <dbReference type="NCBI Taxonomy" id="152268"/>
    <lineage>
        <taxon>Bacteria</taxon>
        <taxon>Bacillati</taxon>
        <taxon>Bacillota</taxon>
        <taxon>Bacilli</taxon>
        <taxon>Bacillales</taxon>
        <taxon>Bacillaceae</taxon>
        <taxon>Metabacillus</taxon>
    </lineage>
</organism>
<dbReference type="PANTHER" id="PTHR10204:SF34">
    <property type="entry name" value="NAD(P)H DEHYDROGENASE [QUINONE] 1 ISOFORM 1"/>
    <property type="match status" value="1"/>
</dbReference>
<dbReference type="Proteomes" id="UP000321363">
    <property type="component" value="Unassembled WGS sequence"/>
</dbReference>
<proteinExistence type="inferred from homology"/>
<keyword evidence="2" id="KW-0560">Oxidoreductase</keyword>
<comment type="caution">
    <text evidence="4">The sequence shown here is derived from an EMBL/GenBank/DDBJ whole genome shotgun (WGS) entry which is preliminary data.</text>
</comment>
<dbReference type="InterPro" id="IPR051545">
    <property type="entry name" value="NAD(P)H_dehydrogenase_qn"/>
</dbReference>
<evidence type="ECO:0000313" key="5">
    <source>
        <dbReference type="Proteomes" id="UP000321363"/>
    </source>
</evidence>
<dbReference type="AlphaFoldDB" id="A0A5C6VXU5"/>
<accession>A0A5C6VXU5</accession>
<keyword evidence="5" id="KW-1185">Reference proteome</keyword>
<sequence length="196" mass="22911">MEEIMKTLIILAHPCEDSFNRAICDEVKQHLEYKKHDVKIRDLYKLKFDPVLKEDNYSSFYQTELPKDIKEEQDYITWAENLVMIFPTWWNGMPAMLKGYIDRVFTNGFAFRFTKGESEGLLKEKKAVVFQTTGQPEDIMKPNQLVSSMETIVDVGILDYCGLDVITHKFFFSVQHINKEAREVMLKEVNGIVDIL</sequence>
<dbReference type="InterPro" id="IPR003680">
    <property type="entry name" value="Flavodoxin_fold"/>
</dbReference>